<keyword evidence="4 5" id="KW-0092">Biotin</keyword>
<dbReference type="InterPro" id="IPR013196">
    <property type="entry name" value="HTH_11"/>
</dbReference>
<feature type="binding site" evidence="5">
    <location>
        <position position="185"/>
    </location>
    <ligand>
        <name>biotin</name>
        <dbReference type="ChEBI" id="CHEBI:57586"/>
    </ligand>
</feature>
<dbReference type="SUPFAM" id="SSF50037">
    <property type="entry name" value="C-terminal domain of transcriptional repressors"/>
    <property type="match status" value="1"/>
</dbReference>
<dbReference type="HAMAP" id="MF_00978">
    <property type="entry name" value="Bifunct_BirA"/>
    <property type="match status" value="1"/>
</dbReference>
<dbReference type="InterPro" id="IPR036388">
    <property type="entry name" value="WH-like_DNA-bd_sf"/>
</dbReference>
<dbReference type="SUPFAM" id="SSF46785">
    <property type="entry name" value="Winged helix' DNA-binding domain"/>
    <property type="match status" value="1"/>
</dbReference>
<name>A0A267MDI1_9FIRM</name>
<dbReference type="Pfam" id="PF08279">
    <property type="entry name" value="HTH_11"/>
    <property type="match status" value="1"/>
</dbReference>
<evidence type="ECO:0000256" key="1">
    <source>
        <dbReference type="ARBA" id="ARBA00022598"/>
    </source>
</evidence>
<gene>
    <name evidence="5" type="primary">birA</name>
    <name evidence="7" type="ORF">CCE28_18275</name>
</gene>
<dbReference type="Pfam" id="PF02237">
    <property type="entry name" value="BPL_C"/>
    <property type="match status" value="1"/>
</dbReference>
<reference evidence="7 8" key="1">
    <citation type="submission" date="2017-06" db="EMBL/GenBank/DDBJ databases">
        <title>Draft genome sequence of anaerobic fermentative bacterium Anaeromicrobium sediminis DY2726D isolated from West Pacific Ocean sediments.</title>
        <authorList>
            <person name="Zeng X."/>
        </authorList>
    </citation>
    <scope>NUCLEOTIDE SEQUENCE [LARGE SCALE GENOMIC DNA]</scope>
    <source>
        <strain evidence="7 8">DY2726D</strain>
    </source>
</reference>
<comment type="caution">
    <text evidence="7">The sequence shown here is derived from an EMBL/GenBank/DDBJ whole genome shotgun (WGS) entry which is preliminary data.</text>
</comment>
<dbReference type="SUPFAM" id="SSF55681">
    <property type="entry name" value="Class II aaRS and biotin synthetases"/>
    <property type="match status" value="1"/>
</dbReference>
<dbReference type="Gene3D" id="1.10.10.10">
    <property type="entry name" value="Winged helix-like DNA-binding domain superfamily/Winged helix DNA-binding domain"/>
    <property type="match status" value="1"/>
</dbReference>
<keyword evidence="5" id="KW-0678">Repressor</keyword>
<evidence type="ECO:0000313" key="7">
    <source>
        <dbReference type="EMBL" id="PAB57609.1"/>
    </source>
</evidence>
<evidence type="ECO:0000256" key="2">
    <source>
        <dbReference type="ARBA" id="ARBA00022741"/>
    </source>
</evidence>
<dbReference type="InterPro" id="IPR036390">
    <property type="entry name" value="WH_DNA-bd_sf"/>
</dbReference>
<dbReference type="Proteomes" id="UP000216024">
    <property type="component" value="Unassembled WGS sequence"/>
</dbReference>
<dbReference type="CDD" id="cd16442">
    <property type="entry name" value="BPL"/>
    <property type="match status" value="1"/>
</dbReference>
<evidence type="ECO:0000256" key="4">
    <source>
        <dbReference type="ARBA" id="ARBA00023267"/>
    </source>
</evidence>
<dbReference type="InterPro" id="IPR008988">
    <property type="entry name" value="Transcriptional_repressor_C"/>
</dbReference>
<dbReference type="AlphaFoldDB" id="A0A267MDI1"/>
<feature type="DNA-binding region" description="H-T-H motif" evidence="5">
    <location>
        <begin position="19"/>
        <end position="38"/>
    </location>
</feature>
<keyword evidence="5" id="KW-0238">DNA-binding</keyword>
<feature type="binding site" evidence="5">
    <location>
        <position position="114"/>
    </location>
    <ligand>
        <name>biotin</name>
        <dbReference type="ChEBI" id="CHEBI:57586"/>
    </ligand>
</feature>
<dbReference type="GO" id="GO:0004077">
    <property type="term" value="F:biotin--[biotin carboxyl-carrier protein] ligase activity"/>
    <property type="evidence" value="ECO:0007669"/>
    <property type="project" value="UniProtKB-UniRule"/>
</dbReference>
<dbReference type="CDD" id="cd00090">
    <property type="entry name" value="HTH_ARSR"/>
    <property type="match status" value="1"/>
</dbReference>
<dbReference type="PANTHER" id="PTHR12835">
    <property type="entry name" value="BIOTIN PROTEIN LIGASE"/>
    <property type="match status" value="1"/>
</dbReference>
<dbReference type="NCBIfam" id="TIGR00121">
    <property type="entry name" value="birA_ligase"/>
    <property type="match status" value="1"/>
</dbReference>
<keyword evidence="1 5" id="KW-0436">Ligase</keyword>
<dbReference type="InterPro" id="IPR011991">
    <property type="entry name" value="ArsR-like_HTH"/>
</dbReference>
<feature type="binding site" evidence="5">
    <location>
        <begin position="118"/>
        <end position="120"/>
    </location>
    <ligand>
        <name>biotin</name>
        <dbReference type="ChEBI" id="CHEBI:57586"/>
    </ligand>
</feature>
<dbReference type="PANTHER" id="PTHR12835:SF5">
    <property type="entry name" value="BIOTIN--PROTEIN LIGASE"/>
    <property type="match status" value="1"/>
</dbReference>
<dbReference type="PROSITE" id="PS51733">
    <property type="entry name" value="BPL_LPL_CATALYTIC"/>
    <property type="match status" value="1"/>
</dbReference>
<protein>
    <recommendedName>
        <fullName evidence="5">Bifunctional ligase/repressor BirA</fullName>
    </recommendedName>
    <alternativeName>
        <fullName evidence="5">Biotin--[acetyl-CoA-carboxylase] ligase</fullName>
        <ecNumber evidence="5">6.3.4.15</ecNumber>
    </alternativeName>
    <alternativeName>
        <fullName evidence="5">Biotin--protein ligase</fullName>
    </alternativeName>
    <alternativeName>
        <fullName evidence="5">Biotin-[acetyl-CoA carboxylase] synthetase</fullName>
    </alternativeName>
</protein>
<dbReference type="OrthoDB" id="9807064at2"/>
<dbReference type="Gene3D" id="2.30.30.100">
    <property type="match status" value="1"/>
</dbReference>
<comment type="similarity">
    <text evidence="5">Belongs to the biotin--protein ligase family.</text>
</comment>
<dbReference type="GO" id="GO:0006355">
    <property type="term" value="P:regulation of DNA-templated transcription"/>
    <property type="evidence" value="ECO:0007669"/>
    <property type="project" value="UniProtKB-UniRule"/>
</dbReference>
<dbReference type="InterPro" id="IPR004143">
    <property type="entry name" value="BPL_LPL_catalytic"/>
</dbReference>
<dbReference type="EC" id="6.3.4.15" evidence="5"/>
<evidence type="ECO:0000256" key="5">
    <source>
        <dbReference type="HAMAP-Rule" id="MF_00978"/>
    </source>
</evidence>
<evidence type="ECO:0000259" key="6">
    <source>
        <dbReference type="PROSITE" id="PS51733"/>
    </source>
</evidence>
<organism evidence="7 8">
    <name type="scientific">Anaeromicrobium sediminis</name>
    <dbReference type="NCBI Taxonomy" id="1478221"/>
    <lineage>
        <taxon>Bacteria</taxon>
        <taxon>Bacillati</taxon>
        <taxon>Bacillota</taxon>
        <taxon>Clostridia</taxon>
        <taxon>Peptostreptococcales</taxon>
        <taxon>Thermotaleaceae</taxon>
        <taxon>Anaeromicrobium</taxon>
    </lineage>
</organism>
<keyword evidence="3 5" id="KW-0067">ATP-binding</keyword>
<proteinExistence type="inferred from homology"/>
<keyword evidence="8" id="KW-1185">Reference proteome</keyword>
<dbReference type="RefSeq" id="WP_095135177.1">
    <property type="nucleotide sequence ID" value="NZ_NIBG01000024.1"/>
</dbReference>
<dbReference type="GO" id="GO:0005737">
    <property type="term" value="C:cytoplasm"/>
    <property type="evidence" value="ECO:0007669"/>
    <property type="project" value="TreeGrafter"/>
</dbReference>
<evidence type="ECO:0000256" key="3">
    <source>
        <dbReference type="ARBA" id="ARBA00022840"/>
    </source>
</evidence>
<evidence type="ECO:0000313" key="8">
    <source>
        <dbReference type="Proteomes" id="UP000216024"/>
    </source>
</evidence>
<dbReference type="EMBL" id="NIBG01000024">
    <property type="protein sequence ID" value="PAB57609.1"/>
    <property type="molecule type" value="Genomic_DNA"/>
</dbReference>
<comment type="function">
    <text evidence="5">Acts both as a biotin--[acetyl-CoA-carboxylase] ligase and a repressor.</text>
</comment>
<dbReference type="InterPro" id="IPR045864">
    <property type="entry name" value="aa-tRNA-synth_II/BPL/LPL"/>
</dbReference>
<dbReference type="Pfam" id="PF03099">
    <property type="entry name" value="BPL_LplA_LipB"/>
    <property type="match status" value="1"/>
</dbReference>
<accession>A0A267MDI1</accession>
<dbReference type="GO" id="GO:0016740">
    <property type="term" value="F:transferase activity"/>
    <property type="evidence" value="ECO:0007669"/>
    <property type="project" value="UniProtKB-ARBA"/>
</dbReference>
<comment type="caution">
    <text evidence="5">Lacks conserved residue(s) required for the propagation of feature annotation.</text>
</comment>
<dbReference type="InterPro" id="IPR003142">
    <property type="entry name" value="BPL_C"/>
</dbReference>
<dbReference type="GO" id="GO:0003677">
    <property type="term" value="F:DNA binding"/>
    <property type="evidence" value="ECO:0007669"/>
    <property type="project" value="UniProtKB-UniRule"/>
</dbReference>
<keyword evidence="2 5" id="KW-0547">Nucleotide-binding</keyword>
<keyword evidence="5" id="KW-0804">Transcription</keyword>
<sequence length="329" mass="37151">MRKRILEVLINSKDKFISGEELSKSIGVSRTAVWKHIKKLKEEGYKIESVPKRGYMLIKEGDKLDSKLLSIDMKNKVIGKEIIHFDSIDSTSNHAKAIALEGAEEGTVVIAEEQTKGRGRLGRSWVSPKGQGIWMSIILRPDIIPTHAMKITQIVAAAITEALRKFTKDDVLIKWPNDIVLHKKKVCGILTEMSAEIDKVNFVIVGIGVNANMDETLLPEDVADKAVSLAKYMDDDISRKEIVKEILYEFEKLYMDFIESRSIEKSIDICRQYSATLNNTVRIISRDSEVKARAIDLSEEGELVVEYEDGRVEKVFSGEVSVRGLYEYV</sequence>
<feature type="domain" description="BPL/LPL catalytic" evidence="6">
    <location>
        <begin position="71"/>
        <end position="258"/>
    </location>
</feature>
<dbReference type="GO" id="GO:0005524">
    <property type="term" value="F:ATP binding"/>
    <property type="evidence" value="ECO:0007669"/>
    <property type="project" value="UniProtKB-UniRule"/>
</dbReference>
<dbReference type="InterPro" id="IPR004408">
    <property type="entry name" value="Biotin_CoA_COase_ligase"/>
</dbReference>
<comment type="catalytic activity">
    <reaction evidence="5">
        <text>biotin + L-lysyl-[protein] + ATP = N(6)-biotinyl-L-lysyl-[protein] + AMP + diphosphate + H(+)</text>
        <dbReference type="Rhea" id="RHEA:11756"/>
        <dbReference type="Rhea" id="RHEA-COMP:9752"/>
        <dbReference type="Rhea" id="RHEA-COMP:10505"/>
        <dbReference type="ChEBI" id="CHEBI:15378"/>
        <dbReference type="ChEBI" id="CHEBI:29969"/>
        <dbReference type="ChEBI" id="CHEBI:30616"/>
        <dbReference type="ChEBI" id="CHEBI:33019"/>
        <dbReference type="ChEBI" id="CHEBI:57586"/>
        <dbReference type="ChEBI" id="CHEBI:83144"/>
        <dbReference type="ChEBI" id="CHEBI:456215"/>
        <dbReference type="EC" id="6.3.4.15"/>
    </reaction>
</comment>
<dbReference type="GO" id="GO:0009249">
    <property type="term" value="P:protein lipoylation"/>
    <property type="evidence" value="ECO:0007669"/>
    <property type="project" value="UniProtKB-ARBA"/>
</dbReference>
<dbReference type="InterPro" id="IPR030855">
    <property type="entry name" value="Bifunct_BirA"/>
</dbReference>
<dbReference type="Gene3D" id="3.30.930.10">
    <property type="entry name" value="Bira Bifunctional Protein, Domain 2"/>
    <property type="match status" value="1"/>
</dbReference>
<keyword evidence="5" id="KW-0805">Transcription regulation</keyword>